<evidence type="ECO:0000256" key="3">
    <source>
        <dbReference type="ARBA" id="ARBA00022764"/>
    </source>
</evidence>
<dbReference type="PANTHER" id="PTHR36307:SF1">
    <property type="entry name" value="FLAGELLA BASAL BODY P-RING FORMATION PROTEIN FLGA"/>
    <property type="match status" value="1"/>
</dbReference>
<evidence type="ECO:0000256" key="2">
    <source>
        <dbReference type="ARBA" id="ARBA00022729"/>
    </source>
</evidence>
<dbReference type="PANTHER" id="PTHR36307">
    <property type="entry name" value="FLAGELLA BASAL BODY P-RING FORMATION PROTEIN FLGA"/>
    <property type="match status" value="1"/>
</dbReference>
<dbReference type="InterPro" id="IPR039246">
    <property type="entry name" value="Flagellar_FlgA"/>
</dbReference>
<dbReference type="AlphaFoldDB" id="E6PMB7"/>
<dbReference type="Gene3D" id="2.30.30.760">
    <property type="match status" value="1"/>
</dbReference>
<keyword evidence="5" id="KW-0969">Cilium</keyword>
<comment type="subcellular location">
    <subcellularLocation>
        <location evidence="1">Periplasm</location>
    </subcellularLocation>
</comment>
<evidence type="ECO:0000259" key="4">
    <source>
        <dbReference type="SMART" id="SM00858"/>
    </source>
</evidence>
<evidence type="ECO:0000256" key="1">
    <source>
        <dbReference type="ARBA" id="ARBA00004418"/>
    </source>
</evidence>
<accession>E6PMB7</accession>
<evidence type="ECO:0000313" key="5">
    <source>
        <dbReference type="EMBL" id="CBH96069.1"/>
    </source>
</evidence>
<dbReference type="Pfam" id="PF17656">
    <property type="entry name" value="ChapFlgA_N"/>
    <property type="match status" value="1"/>
</dbReference>
<dbReference type="CDD" id="cd11614">
    <property type="entry name" value="SAF_CpaB_FlgA_like"/>
    <property type="match status" value="1"/>
</dbReference>
<reference evidence="5" key="1">
    <citation type="submission" date="2009-10" db="EMBL/GenBank/DDBJ databases">
        <title>Diversity of trophic interactions inside an arsenic-rich microbial ecosystem.</title>
        <authorList>
            <person name="Bertin P.N."/>
            <person name="Heinrich-Salmeron A."/>
            <person name="Pelletier E."/>
            <person name="Goulhen-Chollet F."/>
            <person name="Arsene-Ploetze F."/>
            <person name="Gallien S."/>
            <person name="Calteau A."/>
            <person name="Vallenet D."/>
            <person name="Casiot C."/>
            <person name="Chane-Woon-Ming B."/>
            <person name="Giloteaux L."/>
            <person name="Barakat M."/>
            <person name="Bonnefoy V."/>
            <person name="Bruneel O."/>
            <person name="Chandler M."/>
            <person name="Cleiss J."/>
            <person name="Duran R."/>
            <person name="Elbaz-Poulichet F."/>
            <person name="Fonknechten N."/>
            <person name="Lauga B."/>
            <person name="Mornico D."/>
            <person name="Ortet P."/>
            <person name="Schaeffer C."/>
            <person name="Siguier P."/>
            <person name="Alexander Thil Smith A."/>
            <person name="Van Dorsselaer A."/>
            <person name="Weissenbach J."/>
            <person name="Medigue C."/>
            <person name="Le Paslier D."/>
        </authorList>
    </citation>
    <scope>NUCLEOTIDE SEQUENCE</scope>
</reference>
<dbReference type="Pfam" id="PF13144">
    <property type="entry name" value="ChapFlgA"/>
    <property type="match status" value="1"/>
</dbReference>
<protein>
    <submittedName>
        <fullName evidence="5">Putative Flagella basal body P-ring formation protein FlgA</fullName>
    </submittedName>
</protein>
<dbReference type="InterPro" id="IPR017585">
    <property type="entry name" value="SAF_FlgA"/>
</dbReference>
<keyword evidence="5" id="KW-0966">Cell projection</keyword>
<dbReference type="NCBIfam" id="TIGR03170">
    <property type="entry name" value="flgA_cterm"/>
    <property type="match status" value="1"/>
</dbReference>
<keyword evidence="2" id="KW-0732">Signal</keyword>
<keyword evidence="3" id="KW-0574">Periplasm</keyword>
<dbReference type="GO" id="GO:0042597">
    <property type="term" value="C:periplasmic space"/>
    <property type="evidence" value="ECO:0007669"/>
    <property type="project" value="UniProtKB-SubCell"/>
</dbReference>
<keyword evidence="5" id="KW-0282">Flagellum</keyword>
<dbReference type="InterPro" id="IPR041231">
    <property type="entry name" value="FlgA_N"/>
</dbReference>
<comment type="caution">
    <text evidence="5">The sequence shown here is derived from an EMBL/GenBank/DDBJ whole genome shotgun (WGS) entry which is preliminary data.</text>
</comment>
<dbReference type="Gene3D" id="3.90.1210.10">
    <property type="entry name" value="Antifreeze-like/N-acetylneuraminic acid synthase C-terminal domain"/>
    <property type="match status" value="1"/>
</dbReference>
<dbReference type="GO" id="GO:0044780">
    <property type="term" value="P:bacterial-type flagellum assembly"/>
    <property type="evidence" value="ECO:0007669"/>
    <property type="project" value="InterPro"/>
</dbReference>
<dbReference type="EMBL" id="CABM01000017">
    <property type="protein sequence ID" value="CBH96069.1"/>
    <property type="molecule type" value="Genomic_DNA"/>
</dbReference>
<dbReference type="SMART" id="SM00858">
    <property type="entry name" value="SAF"/>
    <property type="match status" value="1"/>
</dbReference>
<feature type="domain" description="SAF" evidence="4">
    <location>
        <begin position="109"/>
        <end position="171"/>
    </location>
</feature>
<dbReference type="InterPro" id="IPR013974">
    <property type="entry name" value="SAF"/>
</dbReference>
<name>E6PMB7_9ZZZZ</name>
<organism evidence="5">
    <name type="scientific">mine drainage metagenome</name>
    <dbReference type="NCBI Taxonomy" id="410659"/>
    <lineage>
        <taxon>unclassified sequences</taxon>
        <taxon>metagenomes</taxon>
        <taxon>ecological metagenomes</taxon>
    </lineage>
</organism>
<gene>
    <name evidence="5" type="ORF">CARN2_1058</name>
</gene>
<sequence length="236" mass="24597">MLLVTFTVFGAGLWGSSMAEAADATAWEPAESIRQVVEHFVRSRLPQQSQDARITVQGPVEGLHFPRCGHMQARDFGAANPFGAQTVEVACLTPQVWSLYLPVQVAWPQGAVVAARALGAGHVLTEGDLAVVQRDLSSLPAGAITKPAQAIGRVLQYSVAAGQSVTQGMLAGPQLIHYGQSVPLVALGQGVRLVALGMAMENGRQGQTILARNVQSGKVVTGVVDGAGQIMVAMGP</sequence>
<proteinExistence type="predicted"/>